<reference evidence="5" key="1">
    <citation type="submission" date="2012-12" db="EMBL/GenBank/DDBJ databases">
        <authorList>
            <person name="Hellsten U."/>
            <person name="Grimwood J."/>
            <person name="Chapman J.A."/>
            <person name="Shapiro H."/>
            <person name="Aerts A."/>
            <person name="Otillar R.P."/>
            <person name="Terry A.Y."/>
            <person name="Boore J.L."/>
            <person name="Simakov O."/>
            <person name="Marletaz F."/>
            <person name="Cho S.-J."/>
            <person name="Edsinger-Gonzales E."/>
            <person name="Havlak P."/>
            <person name="Kuo D.-H."/>
            <person name="Larsson T."/>
            <person name="Lv J."/>
            <person name="Arendt D."/>
            <person name="Savage R."/>
            <person name="Osoegawa K."/>
            <person name="de Jong P."/>
            <person name="Lindberg D.R."/>
            <person name="Seaver E.C."/>
            <person name="Weisblat D.A."/>
            <person name="Putnam N.H."/>
            <person name="Grigoriev I.V."/>
            <person name="Rokhsar D.S."/>
        </authorList>
    </citation>
    <scope>NUCLEOTIDE SEQUENCE</scope>
    <source>
        <strain evidence="5">I ESC-2004</strain>
    </source>
</reference>
<dbReference type="GO" id="GO:0042981">
    <property type="term" value="P:regulation of apoptotic process"/>
    <property type="evidence" value="ECO:0007669"/>
    <property type="project" value="InterPro"/>
</dbReference>
<evidence type="ECO:0000259" key="2">
    <source>
        <dbReference type="PROSITE" id="PS50209"/>
    </source>
</evidence>
<gene>
    <name evidence="3" type="ORF">CAPTEDRAFT_207193</name>
</gene>
<dbReference type="EnsemblMetazoa" id="CapteT207193">
    <property type="protein sequence ID" value="CapteP207193"/>
    <property type="gene ID" value="CapteG207193"/>
</dbReference>
<evidence type="ECO:0000313" key="4">
    <source>
        <dbReference type="EnsemblMetazoa" id="CapteP207193"/>
    </source>
</evidence>
<dbReference type="InterPro" id="IPR011029">
    <property type="entry name" value="DEATH-like_dom_sf"/>
</dbReference>
<dbReference type="HOGENOM" id="CLU_720121_0_0_1"/>
<protein>
    <recommendedName>
        <fullName evidence="2">CARD domain-containing protein</fullName>
    </recommendedName>
</protein>
<evidence type="ECO:0000313" key="3">
    <source>
        <dbReference type="EMBL" id="ELT89319.1"/>
    </source>
</evidence>
<dbReference type="Gene3D" id="1.10.533.10">
    <property type="entry name" value="Death Domain, Fas"/>
    <property type="match status" value="1"/>
</dbReference>
<dbReference type="EMBL" id="KB311417">
    <property type="protein sequence ID" value="ELT89319.1"/>
    <property type="molecule type" value="Genomic_DNA"/>
</dbReference>
<proteinExistence type="predicted"/>
<dbReference type="SUPFAM" id="SSF47986">
    <property type="entry name" value="DEATH domain"/>
    <property type="match status" value="1"/>
</dbReference>
<evidence type="ECO:0000256" key="1">
    <source>
        <dbReference type="SAM" id="SignalP"/>
    </source>
</evidence>
<feature type="domain" description="CARD" evidence="2">
    <location>
        <begin position="84"/>
        <end position="153"/>
    </location>
</feature>
<dbReference type="Pfam" id="PF00619">
    <property type="entry name" value="CARD"/>
    <property type="match status" value="1"/>
</dbReference>
<dbReference type="AlphaFoldDB" id="R7T6V0"/>
<feature type="signal peptide" evidence="1">
    <location>
        <begin position="1"/>
        <end position="23"/>
    </location>
</feature>
<dbReference type="PROSITE" id="PS50209">
    <property type="entry name" value="CARD"/>
    <property type="match status" value="1"/>
</dbReference>
<evidence type="ECO:0000313" key="5">
    <source>
        <dbReference type="Proteomes" id="UP000014760"/>
    </source>
</evidence>
<keyword evidence="1" id="KW-0732">Signal</keyword>
<dbReference type="EMBL" id="AMQN01003282">
    <property type="status" value="NOT_ANNOTATED_CDS"/>
    <property type="molecule type" value="Genomic_DNA"/>
</dbReference>
<reference evidence="3 5" key="2">
    <citation type="journal article" date="2013" name="Nature">
        <title>Insights into bilaterian evolution from three spiralian genomes.</title>
        <authorList>
            <person name="Simakov O."/>
            <person name="Marletaz F."/>
            <person name="Cho S.J."/>
            <person name="Edsinger-Gonzales E."/>
            <person name="Havlak P."/>
            <person name="Hellsten U."/>
            <person name="Kuo D.H."/>
            <person name="Larsson T."/>
            <person name="Lv J."/>
            <person name="Arendt D."/>
            <person name="Savage R."/>
            <person name="Osoegawa K."/>
            <person name="de Jong P."/>
            <person name="Grimwood J."/>
            <person name="Chapman J.A."/>
            <person name="Shapiro H."/>
            <person name="Aerts A."/>
            <person name="Otillar R.P."/>
            <person name="Terry A.Y."/>
            <person name="Boore J.L."/>
            <person name="Grigoriev I.V."/>
            <person name="Lindberg D.R."/>
            <person name="Seaver E.C."/>
            <person name="Weisblat D.A."/>
            <person name="Putnam N.H."/>
            <person name="Rokhsar D.S."/>
        </authorList>
    </citation>
    <scope>NUCLEOTIDE SEQUENCE</scope>
    <source>
        <strain evidence="3 5">I ESC-2004</strain>
    </source>
</reference>
<name>R7T6V0_CAPTE</name>
<reference evidence="4" key="3">
    <citation type="submission" date="2015-06" db="UniProtKB">
        <authorList>
            <consortium name="EnsemblMetazoa"/>
        </authorList>
    </citation>
    <scope>IDENTIFICATION</scope>
</reference>
<keyword evidence="5" id="KW-1185">Reference proteome</keyword>
<organism evidence="3">
    <name type="scientific">Capitella teleta</name>
    <name type="common">Polychaete worm</name>
    <dbReference type="NCBI Taxonomy" id="283909"/>
    <lineage>
        <taxon>Eukaryota</taxon>
        <taxon>Metazoa</taxon>
        <taxon>Spiralia</taxon>
        <taxon>Lophotrochozoa</taxon>
        <taxon>Annelida</taxon>
        <taxon>Polychaeta</taxon>
        <taxon>Sedentaria</taxon>
        <taxon>Scolecida</taxon>
        <taxon>Capitellidae</taxon>
        <taxon>Capitella</taxon>
    </lineage>
</organism>
<accession>R7T6V0</accession>
<sequence length="384" mass="44676">MSIFLGIGITIIIIHVDPKSCSCAYPHILVENTLTVLRWVSMDRSLARPGNRLALNTTPCEGQLAPRNAALAVVWLFGIERIQLLMQLTESDVITSEHVEKLQNITRTDTTKAAVLHLITEALPERGPNAFKLFLKALRGSQQKHVAEQLEKWLRDPNDCPGHPGTFERLQYELRTYYEDKMEFVYTMPWLPTERFSLKKTFVQRRLRLTNGDREEDTQLLNSRTALYTSIHNITKRKANERMHLTPAEVEESLLRPLYRLAFEANQKNETVICESEFKNAEQFEQVCQVGYLSKELIISHNQAETRFSFTHKTFLEFLTAKHMMDPQERLARIHDLHYADYRIRVKAVEDKFNVRHNEPVLGFLFGLLEENPKEISFLKRDQP</sequence>
<dbReference type="CDD" id="cd01671">
    <property type="entry name" value="CARD"/>
    <property type="match status" value="1"/>
</dbReference>
<dbReference type="OrthoDB" id="120976at2759"/>
<dbReference type="Proteomes" id="UP000014760">
    <property type="component" value="Unassembled WGS sequence"/>
</dbReference>
<dbReference type="InterPro" id="IPR001315">
    <property type="entry name" value="CARD"/>
</dbReference>
<feature type="chain" id="PRO_5008786705" description="CARD domain-containing protein" evidence="1">
    <location>
        <begin position="24"/>
        <end position="384"/>
    </location>
</feature>